<accession>A0A1M5ACE0</accession>
<name>A0A1M5ACE0_9FLAO</name>
<dbReference type="AlphaFoldDB" id="A0A1M5ACE0"/>
<keyword evidence="1" id="KW-0812">Transmembrane</keyword>
<gene>
    <name evidence="2" type="ORF">SAMN02787073_1867</name>
</gene>
<evidence type="ECO:0000313" key="2">
    <source>
        <dbReference type="EMBL" id="SHF27552.1"/>
    </source>
</evidence>
<proteinExistence type="predicted"/>
<keyword evidence="1" id="KW-1133">Transmembrane helix</keyword>
<feature type="transmembrane region" description="Helical" evidence="1">
    <location>
        <begin position="29"/>
        <end position="47"/>
    </location>
</feature>
<sequence>MINDLISAKLLESVYFINPEKSVFFSTRILVFFLLKNLIKLNVLIFFHRIDTQ</sequence>
<keyword evidence="1" id="KW-0472">Membrane</keyword>
<evidence type="ECO:0000256" key="1">
    <source>
        <dbReference type="SAM" id="Phobius"/>
    </source>
</evidence>
<protein>
    <submittedName>
        <fullName evidence="2">Uncharacterized protein</fullName>
    </submittedName>
</protein>
<evidence type="ECO:0000313" key="3">
    <source>
        <dbReference type="Proteomes" id="UP000184108"/>
    </source>
</evidence>
<dbReference type="EMBL" id="FQVE01000002">
    <property type="protein sequence ID" value="SHF27552.1"/>
    <property type="molecule type" value="Genomic_DNA"/>
</dbReference>
<dbReference type="Proteomes" id="UP000184108">
    <property type="component" value="Unassembled WGS sequence"/>
</dbReference>
<organism evidence="2 3">
    <name type="scientific">Chryseobacterium vrystaatense</name>
    <dbReference type="NCBI Taxonomy" id="307480"/>
    <lineage>
        <taxon>Bacteria</taxon>
        <taxon>Pseudomonadati</taxon>
        <taxon>Bacteroidota</taxon>
        <taxon>Flavobacteriia</taxon>
        <taxon>Flavobacteriales</taxon>
        <taxon>Weeksellaceae</taxon>
        <taxon>Chryseobacterium group</taxon>
        <taxon>Chryseobacterium</taxon>
    </lineage>
</organism>
<reference evidence="3" key="1">
    <citation type="submission" date="2016-11" db="EMBL/GenBank/DDBJ databases">
        <authorList>
            <person name="Varghese N."/>
            <person name="Submissions S."/>
        </authorList>
    </citation>
    <scope>NUCLEOTIDE SEQUENCE [LARGE SCALE GENOMIC DNA]</scope>
    <source>
        <strain evidence="3">YR203</strain>
    </source>
</reference>